<organism evidence="7">
    <name type="scientific">Taenia asiatica</name>
    <name type="common">Asian tapeworm</name>
    <dbReference type="NCBI Taxonomy" id="60517"/>
    <lineage>
        <taxon>Eukaryota</taxon>
        <taxon>Metazoa</taxon>
        <taxon>Spiralia</taxon>
        <taxon>Lophotrochozoa</taxon>
        <taxon>Platyhelminthes</taxon>
        <taxon>Cestoda</taxon>
        <taxon>Eucestoda</taxon>
        <taxon>Cyclophyllidea</taxon>
        <taxon>Taeniidae</taxon>
        <taxon>Taenia</taxon>
    </lineage>
</organism>
<evidence type="ECO:0000313" key="6">
    <source>
        <dbReference type="Proteomes" id="UP000282613"/>
    </source>
</evidence>
<dbReference type="WBParaSite" id="TASK_0000432101-mRNA-1">
    <property type="protein sequence ID" value="TASK_0000432101-mRNA-1"/>
    <property type="gene ID" value="TASK_0000432101"/>
</dbReference>
<feature type="compositionally biased region" description="Low complexity" evidence="3">
    <location>
        <begin position="598"/>
        <end position="622"/>
    </location>
</feature>
<evidence type="ECO:0000313" key="5">
    <source>
        <dbReference type="EMBL" id="VDK33243.1"/>
    </source>
</evidence>
<dbReference type="EMBL" id="UYRS01018342">
    <property type="protein sequence ID" value="VDK33243.1"/>
    <property type="molecule type" value="Genomic_DNA"/>
</dbReference>
<dbReference type="OrthoDB" id="5600060at2759"/>
<dbReference type="InterPro" id="IPR001279">
    <property type="entry name" value="Metallo-B-lactamas"/>
</dbReference>
<reference evidence="7" key="1">
    <citation type="submission" date="2017-02" db="UniProtKB">
        <authorList>
            <consortium name="WormBaseParasite"/>
        </authorList>
    </citation>
    <scope>IDENTIFICATION</scope>
</reference>
<evidence type="ECO:0000256" key="1">
    <source>
        <dbReference type="ARBA" id="ARBA00004123"/>
    </source>
</evidence>
<dbReference type="Gene3D" id="3.40.50.10890">
    <property type="match status" value="1"/>
</dbReference>
<dbReference type="AlphaFoldDB" id="A0A0R3W355"/>
<proteinExistence type="predicted"/>
<name>A0A0R3W355_TAEAS</name>
<evidence type="ECO:0000313" key="7">
    <source>
        <dbReference type="WBParaSite" id="TASK_0000432101-mRNA-1"/>
    </source>
</evidence>
<accession>A0A0R3W355</accession>
<comment type="subcellular location">
    <subcellularLocation>
        <location evidence="1">Nucleus</location>
    </subcellularLocation>
</comment>
<dbReference type="SUPFAM" id="SSF56281">
    <property type="entry name" value="Metallo-hydrolase/oxidoreductase"/>
    <property type="match status" value="1"/>
</dbReference>
<dbReference type="Proteomes" id="UP000282613">
    <property type="component" value="Unassembled WGS sequence"/>
</dbReference>
<dbReference type="Pfam" id="PF16661">
    <property type="entry name" value="Lactamase_B_6"/>
    <property type="match status" value="1"/>
</dbReference>
<sequence length="738" mass="79352">MSSCYAIAEGVEDIEWTMVDAVLVSNSQSLVMLPYITEMQDFRGKVLTSDPVLRLGKVLIDDLFAEAENLSSSVLESAKKRDQAANALSKVQTLAYHEYVDLFGLIKVKCISAGYEIGSSNWVLKTDAEKLVYISRSSLYPSFAMPMDFSEFSDIDVLIIGAVNTSDCLPFDVAMGYFKTITVQTLARGSHVMLPTLPSGLIYHLLEAVASAKEEFDGNLLSEFDRPISVSVAKGAAGGGGADKAAPKGGVSLMGKVAKCPCLFISTQAKASLAYANASGEWLATDRESALYAADSPFLFDTWIRNHHLATLASLHSTPGQVTSEAIGRKKRDSAWVEGGLWSSYPTVFLSGHPSCRLGPAVHLIRALSLGSSRQRPSQQQQQQQYSNTNSLVLVQSDEFCQRKMNGHEQLRHVLDPLKSVGEATTDWGEDETILELPVHRLGVGLTAYWLPLRSDISMAQLPTLLANCGVPKQALLVPLEVCRGAKASLPSGVRGIGWRQDLDIELATPSMVRVHVETEVLTSRCAFAMAATPATTTTTAVGATSASIAKDPRRARDTPTHVALVEGRLCFRDGKYRLEPPEPDGPLIGGERGILARSTSPPQSPKRSSSPTASTTTSSPLPVCTSEAVGAYRLLLAKTPATGGVTVDANRLVKHLTESGVTGAQVIADAALLDAFLTTHRHLHRRLPPHLLPPIGATAKNTALIVFVSDPSLPLVRGVFIGDLELPIVTTTLYYLH</sequence>
<dbReference type="GO" id="GO:0034472">
    <property type="term" value="P:snRNA 3'-end processing"/>
    <property type="evidence" value="ECO:0007669"/>
    <property type="project" value="TreeGrafter"/>
</dbReference>
<reference evidence="5 6" key="2">
    <citation type="submission" date="2018-11" db="EMBL/GenBank/DDBJ databases">
        <authorList>
            <consortium name="Pathogen Informatics"/>
        </authorList>
    </citation>
    <scope>NUCLEOTIDE SEQUENCE [LARGE SCALE GENOMIC DNA]</scope>
</reference>
<feature type="domain" description="Metallo-beta-lactamase" evidence="4">
    <location>
        <begin position="18"/>
        <end position="135"/>
    </location>
</feature>
<evidence type="ECO:0000259" key="4">
    <source>
        <dbReference type="Pfam" id="PF16661"/>
    </source>
</evidence>
<dbReference type="GO" id="GO:0032039">
    <property type="term" value="C:integrator complex"/>
    <property type="evidence" value="ECO:0007669"/>
    <property type="project" value="InterPro"/>
</dbReference>
<gene>
    <name evidence="5" type="ORF">TASK_LOCUS4322</name>
</gene>
<dbReference type="InterPro" id="IPR036866">
    <property type="entry name" value="RibonucZ/Hydroxyglut_hydro"/>
</dbReference>
<feature type="region of interest" description="Disordered" evidence="3">
    <location>
        <begin position="576"/>
        <end position="622"/>
    </location>
</feature>
<dbReference type="PANTHER" id="PTHR46094:SF1">
    <property type="entry name" value="INTEGRATOR COMPLEX SUBUNIT 9"/>
    <property type="match status" value="1"/>
</dbReference>
<dbReference type="STRING" id="60517.A0A0R3W355"/>
<protein>
    <submittedName>
        <fullName evidence="7">Lactamase_B domain-containing protein</fullName>
    </submittedName>
</protein>
<keyword evidence="6" id="KW-1185">Reference proteome</keyword>
<dbReference type="InterPro" id="IPR027074">
    <property type="entry name" value="Integrator_9su"/>
</dbReference>
<evidence type="ECO:0000256" key="2">
    <source>
        <dbReference type="ARBA" id="ARBA00023242"/>
    </source>
</evidence>
<dbReference type="PANTHER" id="PTHR46094">
    <property type="entry name" value="INTEGRATOR COMPLEX SUBUNIT 9"/>
    <property type="match status" value="1"/>
</dbReference>
<keyword evidence="2" id="KW-0539">Nucleus</keyword>
<dbReference type="Gene3D" id="3.60.15.10">
    <property type="entry name" value="Ribonuclease Z/Hydroxyacylglutathione hydrolase-like"/>
    <property type="match status" value="1"/>
</dbReference>
<evidence type="ECO:0000256" key="3">
    <source>
        <dbReference type="SAM" id="MobiDB-lite"/>
    </source>
</evidence>